<dbReference type="GO" id="GO:0047605">
    <property type="term" value="F:acetolactate decarboxylase activity"/>
    <property type="evidence" value="ECO:0007669"/>
    <property type="project" value="UniProtKB-UniRule"/>
</dbReference>
<comment type="catalytic activity">
    <reaction evidence="1 9">
        <text>(2S)-2-acetolactate + H(+) = (R)-acetoin + CO2</text>
        <dbReference type="Rhea" id="RHEA:21580"/>
        <dbReference type="ChEBI" id="CHEBI:15378"/>
        <dbReference type="ChEBI" id="CHEBI:15686"/>
        <dbReference type="ChEBI" id="CHEBI:16526"/>
        <dbReference type="ChEBI" id="CHEBI:58476"/>
        <dbReference type="EC" id="4.1.1.5"/>
    </reaction>
</comment>
<evidence type="ECO:0000313" key="11">
    <source>
        <dbReference type="Proteomes" id="UP000679179"/>
    </source>
</evidence>
<comment type="caution">
    <text evidence="10">The sequence shown here is derived from an EMBL/GenBank/DDBJ whole genome shotgun (WGS) entry which is preliminary data.</text>
</comment>
<dbReference type="InterPro" id="IPR005128">
    <property type="entry name" value="Acetolactate_a_deCO2ase"/>
</dbReference>
<dbReference type="Gene3D" id="3.30.1330.80">
    <property type="entry name" value="Hypothetical protein, similar to alpha- acetolactate decarboxylase, domain 2"/>
    <property type="match status" value="2"/>
</dbReference>
<dbReference type="PIRSF" id="PIRSF001332">
    <property type="entry name" value="Acetolac_decarb"/>
    <property type="match status" value="1"/>
</dbReference>
<protein>
    <recommendedName>
        <fullName evidence="5 9">Alpha-acetolactate decarboxylase</fullName>
        <ecNumber evidence="4 9">4.1.1.5</ecNumber>
    </recommendedName>
</protein>
<evidence type="ECO:0000256" key="9">
    <source>
        <dbReference type="PIRNR" id="PIRNR001332"/>
    </source>
</evidence>
<evidence type="ECO:0000256" key="1">
    <source>
        <dbReference type="ARBA" id="ARBA00001784"/>
    </source>
</evidence>
<keyword evidence="7 9" id="KW-0005">Acetoin biosynthesis</keyword>
<dbReference type="NCBIfam" id="TIGR01252">
    <property type="entry name" value="acetolac_decarb"/>
    <property type="match status" value="1"/>
</dbReference>
<evidence type="ECO:0000313" key="10">
    <source>
        <dbReference type="EMBL" id="GIM30015.1"/>
    </source>
</evidence>
<gene>
    <name evidence="10" type="ORF">CPJCM30710_26810</name>
</gene>
<dbReference type="EMBL" id="BOPZ01000025">
    <property type="protein sequence ID" value="GIM30015.1"/>
    <property type="molecule type" value="Genomic_DNA"/>
</dbReference>
<dbReference type="PANTHER" id="PTHR35524">
    <property type="entry name" value="ALPHA-ACETOLACTATE DECARBOXYLASE"/>
    <property type="match status" value="1"/>
</dbReference>
<evidence type="ECO:0000256" key="3">
    <source>
        <dbReference type="ARBA" id="ARBA00007106"/>
    </source>
</evidence>
<proteinExistence type="inferred from homology"/>
<dbReference type="Proteomes" id="UP000679179">
    <property type="component" value="Unassembled WGS sequence"/>
</dbReference>
<name>A0A919VH44_9CLOT</name>
<sequence>MNAQQVSNNIYQMSTIGALMSGLYDECISLSKLKENGDLGLGTFKGLDGELTLLDGNFYRTNPDGSICLCDESVTAPFAMVTKFNDYKEFTIKDCCNFKELIKRLNKLIESKNIFYAFSIEGEFKYVKTRNVVKQEKPYKPFTEVVKNQPVFEYVNIKGNMVGFRCPEYVDGLSVPSYHFHFISADKKIGGHVVECGIDLIKIKIQKCSCFRMELPQNSTFYKMDLSFT</sequence>
<evidence type="ECO:0000256" key="8">
    <source>
        <dbReference type="ARBA" id="ARBA00023239"/>
    </source>
</evidence>
<evidence type="ECO:0000256" key="7">
    <source>
        <dbReference type="ARBA" id="ARBA00023061"/>
    </source>
</evidence>
<dbReference type="Pfam" id="PF03306">
    <property type="entry name" value="AAL_decarboxy"/>
    <property type="match status" value="1"/>
</dbReference>
<keyword evidence="11" id="KW-1185">Reference proteome</keyword>
<dbReference type="PANTHER" id="PTHR35524:SF1">
    <property type="entry name" value="ALPHA-ACETOLACTATE DECARBOXYLASE"/>
    <property type="match status" value="1"/>
</dbReference>
<dbReference type="CDD" id="cd17299">
    <property type="entry name" value="acetolactate_decarboxylase"/>
    <property type="match status" value="1"/>
</dbReference>
<reference evidence="10" key="1">
    <citation type="submission" date="2021-03" db="EMBL/GenBank/DDBJ databases">
        <title>Taxonomic study of Clostridium polyendosporum from meadow-gley soil under rice.</title>
        <authorList>
            <person name="Kobayashi H."/>
            <person name="Tanizawa Y."/>
            <person name="Yagura M."/>
        </authorList>
    </citation>
    <scope>NUCLEOTIDE SEQUENCE</scope>
    <source>
        <strain evidence="10">JCM 30710</strain>
    </source>
</reference>
<dbReference type="GO" id="GO:0045151">
    <property type="term" value="P:acetoin biosynthetic process"/>
    <property type="evidence" value="ECO:0007669"/>
    <property type="project" value="UniProtKB-UniRule"/>
</dbReference>
<comment type="similarity">
    <text evidence="3 9">Belongs to the alpha-acetolactate decarboxylase family.</text>
</comment>
<dbReference type="SUPFAM" id="SSF117856">
    <property type="entry name" value="AF0104/ALDC/Ptd012-like"/>
    <property type="match status" value="1"/>
</dbReference>
<comment type="pathway">
    <text evidence="2 9">Polyol metabolism; (R,R)-butane-2,3-diol biosynthesis; (R,R)-butane-2,3-diol from pyruvate: step 2/3.</text>
</comment>
<keyword evidence="8 9" id="KW-0456">Lyase</keyword>
<evidence type="ECO:0000256" key="5">
    <source>
        <dbReference type="ARBA" id="ARBA00020164"/>
    </source>
</evidence>
<organism evidence="10 11">
    <name type="scientific">Clostridium polyendosporum</name>
    <dbReference type="NCBI Taxonomy" id="69208"/>
    <lineage>
        <taxon>Bacteria</taxon>
        <taxon>Bacillati</taxon>
        <taxon>Bacillota</taxon>
        <taxon>Clostridia</taxon>
        <taxon>Eubacteriales</taxon>
        <taxon>Clostridiaceae</taxon>
        <taxon>Clostridium</taxon>
    </lineage>
</organism>
<evidence type="ECO:0000256" key="2">
    <source>
        <dbReference type="ARBA" id="ARBA00005170"/>
    </source>
</evidence>
<accession>A0A919VH44</accession>
<evidence type="ECO:0000256" key="6">
    <source>
        <dbReference type="ARBA" id="ARBA00022793"/>
    </source>
</evidence>
<keyword evidence="6 9" id="KW-0210">Decarboxylase</keyword>
<dbReference type="EC" id="4.1.1.5" evidence="4 9"/>
<evidence type="ECO:0000256" key="4">
    <source>
        <dbReference type="ARBA" id="ARBA00013204"/>
    </source>
</evidence>
<dbReference type="AlphaFoldDB" id="A0A919VH44"/>